<evidence type="ECO:0000259" key="4">
    <source>
        <dbReference type="Pfam" id="PF04052"/>
    </source>
</evidence>
<accession>A0A382DUD2</accession>
<feature type="transmembrane region" description="Helical" evidence="3">
    <location>
        <begin position="16"/>
        <end position="36"/>
    </location>
</feature>
<keyword evidence="3" id="KW-0472">Membrane</keyword>
<evidence type="ECO:0000256" key="2">
    <source>
        <dbReference type="ARBA" id="ARBA00022803"/>
    </source>
</evidence>
<dbReference type="PROSITE" id="PS50005">
    <property type="entry name" value="TPR"/>
    <property type="match status" value="1"/>
</dbReference>
<dbReference type="SMART" id="SM00028">
    <property type="entry name" value="TPR"/>
    <property type="match status" value="5"/>
</dbReference>
<dbReference type="AlphaFoldDB" id="A0A382DUD2"/>
<keyword evidence="3" id="KW-0812">Transmembrane</keyword>
<keyword evidence="3" id="KW-1133">Transmembrane helix</keyword>
<feature type="non-terminal residue" evidence="5">
    <location>
        <position position="1"/>
    </location>
</feature>
<evidence type="ECO:0000256" key="3">
    <source>
        <dbReference type="SAM" id="Phobius"/>
    </source>
</evidence>
<dbReference type="Gene3D" id="1.25.40.10">
    <property type="entry name" value="Tetratricopeptide repeat domain"/>
    <property type="match status" value="2"/>
</dbReference>
<dbReference type="InterPro" id="IPR052346">
    <property type="entry name" value="O-mannosyl-transferase_TMTC"/>
</dbReference>
<dbReference type="Pfam" id="PF04052">
    <property type="entry name" value="TolB_N"/>
    <property type="match status" value="1"/>
</dbReference>
<dbReference type="Gene3D" id="3.40.50.10070">
    <property type="entry name" value="TolB, N-terminal domain"/>
    <property type="match status" value="1"/>
</dbReference>
<dbReference type="PANTHER" id="PTHR44227">
    <property type="match status" value="1"/>
</dbReference>
<organism evidence="5">
    <name type="scientific">marine metagenome</name>
    <dbReference type="NCBI Taxonomy" id="408172"/>
    <lineage>
        <taxon>unclassified sequences</taxon>
        <taxon>metagenomes</taxon>
        <taxon>ecological metagenomes</taxon>
    </lineage>
</organism>
<dbReference type="PROSITE" id="PS50293">
    <property type="entry name" value="TPR_REGION"/>
    <property type="match status" value="1"/>
</dbReference>
<name>A0A382DUD2_9ZZZZ</name>
<dbReference type="InterPro" id="IPR011990">
    <property type="entry name" value="TPR-like_helical_dom_sf"/>
</dbReference>
<evidence type="ECO:0000256" key="1">
    <source>
        <dbReference type="ARBA" id="ARBA00022737"/>
    </source>
</evidence>
<dbReference type="GO" id="GO:0042597">
    <property type="term" value="C:periplasmic space"/>
    <property type="evidence" value="ECO:0007669"/>
    <property type="project" value="InterPro"/>
</dbReference>
<reference evidence="5" key="1">
    <citation type="submission" date="2018-05" db="EMBL/GenBank/DDBJ databases">
        <authorList>
            <person name="Lanie J.A."/>
            <person name="Ng W.-L."/>
            <person name="Kazmierczak K.M."/>
            <person name="Andrzejewski T.M."/>
            <person name="Davidsen T.M."/>
            <person name="Wayne K.J."/>
            <person name="Tettelin H."/>
            <person name="Glass J.I."/>
            <person name="Rusch D."/>
            <person name="Podicherti R."/>
            <person name="Tsui H.-C.T."/>
            <person name="Winkler M.E."/>
        </authorList>
    </citation>
    <scope>NUCLEOTIDE SEQUENCE</scope>
</reference>
<dbReference type="PANTHER" id="PTHR44227:SF3">
    <property type="entry name" value="PROTEIN O-MANNOSYL-TRANSFERASE TMTC4"/>
    <property type="match status" value="1"/>
</dbReference>
<feature type="domain" description="TolB N-terminal" evidence="4">
    <location>
        <begin position="41"/>
        <end position="135"/>
    </location>
</feature>
<protein>
    <recommendedName>
        <fullName evidence="4">TolB N-terminal domain-containing protein</fullName>
    </recommendedName>
</protein>
<proteinExistence type="predicted"/>
<dbReference type="SUPFAM" id="SSF48452">
    <property type="entry name" value="TPR-like"/>
    <property type="match status" value="1"/>
</dbReference>
<sequence>TVKIDNRPFYAKKRNIFLVTGVLAGLLIGTFGSGSFTKSVSDRSIAVLPFSNYSTLPEDQYFSDGITEVIIANLAKVGGLKVISRTSVMEYKGTTKKIKEIAKELGVTHILEGSIQKANGRIRVVGQLIDTKKDEHLWAETYDRKETDIFDVQSDVALKIAEVMRGKLSEEAEKLIKVKPTDNIEAYDYYLQAQKYADRRTQEDLSLAIIMLEKSIELDNNFALAYARQGYFILLKEFLKNGKVGEKLLTRAKEKIELALQIAPENPSVRASFGFYHYYGFRDYRKALKDFEFALEKEPGNSKHLFDMGSLYRRLGEWEKNIEYYSRAYAIDPNSISYAQNLQQSYMLVRQFEKAEEIADEMINRHPDRSTGYARKINVLLARNADVDAAKIIMEKAKLMTKEDLLQLQLDLSLYKNDYSSFISILENDTTEYFIRQWNYQPRFFLLGMGYEFIGEKDISIKYYTKALKMVEDKFADMPTDPRINLQLGLIYGKLNRKREALRFGKIGSSLLPVSRDHLMGAHLFRQLILIQVYVNDFDLALDNLEYLSSISSVISYGDLVGDPNWNPIRDNPRFKKLLTDLQ</sequence>
<dbReference type="InterPro" id="IPR007195">
    <property type="entry name" value="TolB_N"/>
</dbReference>
<dbReference type="GO" id="GO:0015031">
    <property type="term" value="P:protein transport"/>
    <property type="evidence" value="ECO:0007669"/>
    <property type="project" value="InterPro"/>
</dbReference>
<keyword evidence="1" id="KW-0677">Repeat</keyword>
<gene>
    <name evidence="5" type="ORF">METZ01_LOCUS194566</name>
</gene>
<keyword evidence="2" id="KW-0802">TPR repeat</keyword>
<dbReference type="SUPFAM" id="SSF52964">
    <property type="entry name" value="TolB, N-terminal domain"/>
    <property type="match status" value="1"/>
</dbReference>
<dbReference type="Pfam" id="PF13432">
    <property type="entry name" value="TPR_16"/>
    <property type="match status" value="1"/>
</dbReference>
<dbReference type="InterPro" id="IPR019734">
    <property type="entry name" value="TPR_rpt"/>
</dbReference>
<dbReference type="EMBL" id="UINC01041022">
    <property type="protein sequence ID" value="SVB41712.1"/>
    <property type="molecule type" value="Genomic_DNA"/>
</dbReference>
<evidence type="ECO:0000313" key="5">
    <source>
        <dbReference type="EMBL" id="SVB41712.1"/>
    </source>
</evidence>